<feature type="transmembrane region" description="Helical" evidence="1">
    <location>
        <begin position="113"/>
        <end position="138"/>
    </location>
</feature>
<gene>
    <name evidence="2" type="ORF">J421_5152</name>
</gene>
<dbReference type="PATRIC" id="fig|861299.3.peg.5208"/>
<feature type="transmembrane region" description="Helical" evidence="1">
    <location>
        <begin position="75"/>
        <end position="93"/>
    </location>
</feature>
<dbReference type="HOGENOM" id="CLU_082430_0_0_0"/>
<dbReference type="RefSeq" id="WP_025414017.1">
    <property type="nucleotide sequence ID" value="NZ_CP007129.1"/>
</dbReference>
<dbReference type="Proteomes" id="UP000019151">
    <property type="component" value="Plasmid 1"/>
</dbReference>
<keyword evidence="3" id="KW-1185">Reference proteome</keyword>
<sequence length="214" mass="22369">MHPASFPWISLLLLGAVHGINPAMGWLFAVGRGLQERDRRAVWRALGPLALGHALAVGAAVALALTLGTVLPPRALRWGVAVALLLVGVDGLVRHRHVQLAGMRVGARELATWSFLMASAHGAGLMVLPFVLGAAASMPVQPHHHHMMAAGVATTDSLGVAAPLVHTLGYLVATVVIAIVVYEKVGLRILRRAWINLNALWAGALIAAAVAALV</sequence>
<reference evidence="2 3" key="1">
    <citation type="journal article" date="2014" name="Genome Announc.">
        <title>Genome Sequence and Methylome of Soil Bacterium Gemmatirosa kalamazoonensis KBS708T, a Member of the Rarely Cultivated Gemmatimonadetes Phylum.</title>
        <authorList>
            <person name="Debruyn J.M."/>
            <person name="Radosevich M."/>
            <person name="Wommack K.E."/>
            <person name="Polson S.W."/>
            <person name="Hauser L.J."/>
            <person name="Fawaz M.N."/>
            <person name="Korlach J."/>
            <person name="Tsai Y.C."/>
        </authorList>
    </citation>
    <scope>NUCLEOTIDE SEQUENCE [LARGE SCALE GENOMIC DNA]</scope>
    <source>
        <strain evidence="2 3">KBS708</strain>
        <plasmid evidence="3">Plasmid 1</plasmid>
    </source>
</reference>
<keyword evidence="2" id="KW-0614">Plasmid</keyword>
<keyword evidence="1" id="KW-0472">Membrane</keyword>
<name>W0RQF9_9BACT</name>
<evidence type="ECO:0000313" key="2">
    <source>
        <dbReference type="EMBL" id="AHG92687.1"/>
    </source>
</evidence>
<protein>
    <submittedName>
        <fullName evidence="2">Uncharacterized protein</fullName>
    </submittedName>
</protein>
<evidence type="ECO:0000313" key="3">
    <source>
        <dbReference type="Proteomes" id="UP000019151"/>
    </source>
</evidence>
<evidence type="ECO:0000256" key="1">
    <source>
        <dbReference type="SAM" id="Phobius"/>
    </source>
</evidence>
<proteinExistence type="predicted"/>
<dbReference type="EMBL" id="CP007129">
    <property type="protein sequence ID" value="AHG92687.1"/>
    <property type="molecule type" value="Genomic_DNA"/>
</dbReference>
<feature type="transmembrane region" description="Helical" evidence="1">
    <location>
        <begin position="194"/>
        <end position="213"/>
    </location>
</feature>
<feature type="transmembrane region" description="Helical" evidence="1">
    <location>
        <begin position="6"/>
        <end position="29"/>
    </location>
</feature>
<organism evidence="2 3">
    <name type="scientific">Gemmatirosa kalamazoonensis</name>
    <dbReference type="NCBI Taxonomy" id="861299"/>
    <lineage>
        <taxon>Bacteria</taxon>
        <taxon>Pseudomonadati</taxon>
        <taxon>Gemmatimonadota</taxon>
        <taxon>Gemmatimonadia</taxon>
        <taxon>Gemmatimonadales</taxon>
        <taxon>Gemmatimonadaceae</taxon>
        <taxon>Gemmatirosa</taxon>
    </lineage>
</organism>
<geneLocation type="plasmid" evidence="2 3">
    <name>1</name>
</geneLocation>
<accession>W0RQF9</accession>
<dbReference type="AlphaFoldDB" id="W0RQF9"/>
<feature type="transmembrane region" description="Helical" evidence="1">
    <location>
        <begin position="158"/>
        <end position="182"/>
    </location>
</feature>
<keyword evidence="1" id="KW-1133">Transmembrane helix</keyword>
<dbReference type="KEGG" id="gba:J421_5152"/>
<feature type="transmembrane region" description="Helical" evidence="1">
    <location>
        <begin position="41"/>
        <end position="63"/>
    </location>
</feature>
<keyword evidence="1" id="KW-0812">Transmembrane</keyword>
<dbReference type="InParanoid" id="W0RQF9"/>
<dbReference type="OrthoDB" id="8850092at2"/>